<dbReference type="EMBL" id="OM236516">
    <property type="protein sequence ID" value="UNY48930.1"/>
    <property type="molecule type" value="Genomic_DNA"/>
</dbReference>
<evidence type="ECO:0000256" key="1">
    <source>
        <dbReference type="SAM" id="MobiDB-lite"/>
    </source>
</evidence>
<sequence>MGFYSAEERVERENKMKKYIKRGAFTVGGVTVALVLWFNFTETINQGHAGVVYSRSHGVEDKTLGQGLHFVNPIKRITEYPVSTEVVNYNKLSLATKDGKPLTVDITIEYLNNVEKLPYIYNKFKGQKPEAIEESWLKSRLKESALEVTSKYTILEVFQNREVIRTDILKQFQKDVKKHGFVIENVVFGTPHPDEKTQKAIQNVVDAQQAVEKLKVDKQKAQLEAERQKIEAQGKADAEIEKAKGEAESTKVKAQAEADANKLLNDSLTDKVLKKEELDARMKHGWVEIQGGTPLIETQK</sequence>
<evidence type="ECO:0000259" key="3">
    <source>
        <dbReference type="SMART" id="SM00244"/>
    </source>
</evidence>
<dbReference type="InterPro" id="IPR001107">
    <property type="entry name" value="Band_7"/>
</dbReference>
<dbReference type="SUPFAM" id="SSF117892">
    <property type="entry name" value="Band 7/SPFH domain"/>
    <property type="match status" value="1"/>
</dbReference>
<dbReference type="CDD" id="cd03401">
    <property type="entry name" value="SPFH_prohibitin"/>
    <property type="match status" value="1"/>
</dbReference>
<gene>
    <name evidence="4" type="ORF">fado_215</name>
</gene>
<evidence type="ECO:0000313" key="5">
    <source>
        <dbReference type="Proteomes" id="UP000831021"/>
    </source>
</evidence>
<feature type="transmembrane region" description="Helical" evidence="2">
    <location>
        <begin position="19"/>
        <end position="38"/>
    </location>
</feature>
<keyword evidence="5" id="KW-1185">Reference proteome</keyword>
<proteinExistence type="predicted"/>
<dbReference type="Pfam" id="PF01145">
    <property type="entry name" value="Band_7"/>
    <property type="match status" value="1"/>
</dbReference>
<keyword evidence="2" id="KW-0812">Transmembrane</keyword>
<feature type="domain" description="Band 7" evidence="3">
    <location>
        <begin position="39"/>
        <end position="205"/>
    </location>
</feature>
<feature type="region of interest" description="Disordered" evidence="1">
    <location>
        <begin position="233"/>
        <end position="253"/>
    </location>
</feature>
<dbReference type="PANTHER" id="PTHR42911">
    <property type="entry name" value="MODULATOR OF FTSH PROTEASE HFLC"/>
    <property type="match status" value="1"/>
</dbReference>
<dbReference type="SMART" id="SM00244">
    <property type="entry name" value="PHB"/>
    <property type="match status" value="1"/>
</dbReference>
<keyword evidence="2" id="KW-0472">Membrane</keyword>
<dbReference type="Gene3D" id="3.30.479.30">
    <property type="entry name" value="Band 7 domain"/>
    <property type="match status" value="1"/>
</dbReference>
<name>A0AAE9G6R0_9CAUD</name>
<evidence type="ECO:0000313" key="4">
    <source>
        <dbReference type="EMBL" id="UNY48930.1"/>
    </source>
</evidence>
<organism evidence="4 5">
    <name type="scientific">Bacillus phage FADO</name>
    <dbReference type="NCBI Taxonomy" id="2917160"/>
    <lineage>
        <taxon>Viruses</taxon>
        <taxon>Duplodnaviria</taxon>
        <taxon>Heunggongvirae</taxon>
        <taxon>Uroviricota</taxon>
        <taxon>Caudoviricetes</taxon>
        <taxon>Heleneionescovirinae</taxon>
        <taxon>Zhangjivirus</taxon>
        <taxon>Zhangjivirus fado</taxon>
    </lineage>
</organism>
<protein>
    <recommendedName>
        <fullName evidence="3">Band 7 domain-containing protein</fullName>
    </recommendedName>
</protein>
<dbReference type="Proteomes" id="UP000831021">
    <property type="component" value="Segment"/>
</dbReference>
<dbReference type="InterPro" id="IPR000163">
    <property type="entry name" value="Prohibitin"/>
</dbReference>
<accession>A0AAE9G6R0</accession>
<evidence type="ECO:0000256" key="2">
    <source>
        <dbReference type="SAM" id="Phobius"/>
    </source>
</evidence>
<keyword evidence="2" id="KW-1133">Transmembrane helix</keyword>
<dbReference type="PANTHER" id="PTHR42911:SF2">
    <property type="entry name" value="PROHIBITIN FAMILY PROTEIN"/>
    <property type="match status" value="1"/>
</dbReference>
<dbReference type="GO" id="GO:0016020">
    <property type="term" value="C:membrane"/>
    <property type="evidence" value="ECO:0007669"/>
    <property type="project" value="InterPro"/>
</dbReference>
<dbReference type="InterPro" id="IPR036013">
    <property type="entry name" value="Band_7/SPFH_dom_sf"/>
</dbReference>
<reference evidence="4 5" key="1">
    <citation type="submission" date="2022-01" db="EMBL/GenBank/DDBJ databases">
        <authorList>
            <person name="Stokar-Avihail A."/>
        </authorList>
    </citation>
    <scope>NUCLEOTIDE SEQUENCE [LARGE SCALE GENOMIC DNA]</scope>
</reference>